<dbReference type="PROSITE" id="PS00211">
    <property type="entry name" value="ABC_TRANSPORTER_1"/>
    <property type="match status" value="1"/>
</dbReference>
<evidence type="ECO:0000256" key="6">
    <source>
        <dbReference type="ARBA" id="ARBA00023136"/>
    </source>
</evidence>
<accession>A0A0G3XLH2</accession>
<keyword evidence="9" id="KW-1185">Reference proteome</keyword>
<proteinExistence type="predicted"/>
<evidence type="ECO:0000256" key="1">
    <source>
        <dbReference type="ARBA" id="ARBA00004651"/>
    </source>
</evidence>
<dbReference type="GO" id="GO:0005524">
    <property type="term" value="F:ATP binding"/>
    <property type="evidence" value="ECO:0007669"/>
    <property type="project" value="UniProtKB-KW"/>
</dbReference>
<evidence type="ECO:0000256" key="5">
    <source>
        <dbReference type="ARBA" id="ARBA00022989"/>
    </source>
</evidence>
<keyword evidence="3" id="KW-0547">Nucleotide-binding</keyword>
<protein>
    <submittedName>
        <fullName evidence="8">ABC transporter</fullName>
    </submittedName>
</protein>
<dbReference type="InterPro" id="IPR003439">
    <property type="entry name" value="ABC_transporter-like_ATP-bd"/>
</dbReference>
<dbReference type="AlphaFoldDB" id="A0A0G3XLH2"/>
<comment type="subcellular location">
    <subcellularLocation>
        <location evidence="1">Cell membrane</location>
        <topology evidence="1">Multi-pass membrane protein</topology>
    </subcellularLocation>
</comment>
<reference evidence="8 9" key="1">
    <citation type="submission" date="2015-06" db="EMBL/GenBank/DDBJ databases">
        <authorList>
            <person name="Zeng Y."/>
            <person name="Huang Y."/>
        </authorList>
    </citation>
    <scope>NUCLEOTIDE SEQUENCE [LARGE SCALE GENOMIC DNA]</scope>
    <source>
        <strain evidence="8 9">PQ-2</strain>
    </source>
</reference>
<evidence type="ECO:0000256" key="3">
    <source>
        <dbReference type="ARBA" id="ARBA00022741"/>
    </source>
</evidence>
<dbReference type="PROSITE" id="PS50893">
    <property type="entry name" value="ABC_TRANSPORTER_2"/>
    <property type="match status" value="1"/>
</dbReference>
<name>A0A0G3XLH2_9SPHN</name>
<dbReference type="GO" id="GO:0016887">
    <property type="term" value="F:ATP hydrolysis activity"/>
    <property type="evidence" value="ECO:0007669"/>
    <property type="project" value="InterPro"/>
</dbReference>
<dbReference type="RefSeq" id="WP_047822684.1">
    <property type="nucleotide sequence ID" value="NZ_CP011770.1"/>
</dbReference>
<keyword evidence="2" id="KW-0812">Transmembrane</keyword>
<sequence length="614" mass="65961">MNARKRRRTEEAAGTEPAGQASRSVAPLRLIVQAARSYPWIVAAALAALLITSAATLAIPSGFKLIIDRGFTGGGEIGRWFQYLLMIVVVLAIGTALRFYFVSWLGERVVADLRVRVNRHLLDMPPAFFEENSPGEIASRMTADTAIIEQTVSSTVSVALRNIVTAIGGTIYMFILAPGLSIYLLLAIPAVILPILWFGRKVRDLSKSSQDRIADVGAMTGEVLGAMQVVQAFNQEDRERARFRNAVERSFDTAAQRIRMRSVLTGIVIFLIFGAITLLLWKGAIEVAAGNITGGTIAAFVITVGLVAGAFGSLTEVYGSLLRAAGAAQRMGELLDARPSIAPPERPQTLPVPPRGAIAFQNVTFRYPARPDQAALQDFSLTIEPGETIAIVGPSGAGKSTLFQLVARFRDPQAGSVRIDGVELTRADPAAIRQRIALVPQESVLFAADARYNIQYGAPQATDEAIWEAARAANAETFLRDLPQGLDTFIGEGGARLSGGQRQRIAIARAILRDSPILLLDEATSALDAESERLVQSALDHLMQGRTTLVIAHRLATVRAADRIVVMDEGRVVEIGDHDTLSAAGGLYARLARLQFDESRFDAAKGQTGAEAAS</sequence>
<dbReference type="SUPFAM" id="SSF52540">
    <property type="entry name" value="P-loop containing nucleoside triphosphate hydrolases"/>
    <property type="match status" value="1"/>
</dbReference>
<dbReference type="SMART" id="SM00382">
    <property type="entry name" value="AAA"/>
    <property type="match status" value="1"/>
</dbReference>
<dbReference type="NCBIfam" id="TIGR02204">
    <property type="entry name" value="MsbA_rel"/>
    <property type="match status" value="1"/>
</dbReference>
<dbReference type="PATRIC" id="fig|1348774.3.peg.3557"/>
<dbReference type="InterPro" id="IPR017871">
    <property type="entry name" value="ABC_transporter-like_CS"/>
</dbReference>
<evidence type="ECO:0000256" key="4">
    <source>
        <dbReference type="ARBA" id="ARBA00022840"/>
    </source>
</evidence>
<evidence type="ECO:0000256" key="2">
    <source>
        <dbReference type="ARBA" id="ARBA00022692"/>
    </source>
</evidence>
<dbReference type="InterPro" id="IPR036640">
    <property type="entry name" value="ABC1_TM_sf"/>
</dbReference>
<comment type="function">
    <text evidence="7">Part of an ABC transporter complex. Transmembrane domains (TMD) form a pore in the inner membrane and the ATP-binding domain (NBD) is responsible for energy generation.</text>
</comment>
<dbReference type="PROSITE" id="PS50929">
    <property type="entry name" value="ABC_TM1F"/>
    <property type="match status" value="1"/>
</dbReference>
<dbReference type="Pfam" id="PF00005">
    <property type="entry name" value="ABC_tran"/>
    <property type="match status" value="1"/>
</dbReference>
<keyword evidence="5" id="KW-1133">Transmembrane helix</keyword>
<dbReference type="PANTHER" id="PTHR43394">
    <property type="entry name" value="ATP-DEPENDENT PERMEASE MDL1, MITOCHONDRIAL"/>
    <property type="match status" value="1"/>
</dbReference>
<evidence type="ECO:0000256" key="7">
    <source>
        <dbReference type="ARBA" id="ARBA00024725"/>
    </source>
</evidence>
<dbReference type="Gene3D" id="1.20.1560.10">
    <property type="entry name" value="ABC transporter type 1, transmembrane domain"/>
    <property type="match status" value="1"/>
</dbReference>
<dbReference type="PANTHER" id="PTHR43394:SF1">
    <property type="entry name" value="ATP-BINDING CASSETTE SUB-FAMILY B MEMBER 10, MITOCHONDRIAL"/>
    <property type="match status" value="1"/>
</dbReference>
<organism evidence="8 9">
    <name type="scientific">Croceicoccus naphthovorans</name>
    <dbReference type="NCBI Taxonomy" id="1348774"/>
    <lineage>
        <taxon>Bacteria</taxon>
        <taxon>Pseudomonadati</taxon>
        <taxon>Pseudomonadota</taxon>
        <taxon>Alphaproteobacteria</taxon>
        <taxon>Sphingomonadales</taxon>
        <taxon>Erythrobacteraceae</taxon>
        <taxon>Croceicoccus</taxon>
    </lineage>
</organism>
<dbReference type="EMBL" id="CP011770">
    <property type="protein sequence ID" value="AKM11278.1"/>
    <property type="molecule type" value="Genomic_DNA"/>
</dbReference>
<dbReference type="InterPro" id="IPR011527">
    <property type="entry name" value="ABC1_TM_dom"/>
</dbReference>
<keyword evidence="4" id="KW-0067">ATP-binding</keyword>
<dbReference type="InterPro" id="IPR011918">
    <property type="entry name" value="ABC_MsbA_ATP-bd"/>
</dbReference>
<evidence type="ECO:0000313" key="9">
    <source>
        <dbReference type="Proteomes" id="UP000035287"/>
    </source>
</evidence>
<dbReference type="InterPro" id="IPR039421">
    <property type="entry name" value="Type_1_exporter"/>
</dbReference>
<dbReference type="Proteomes" id="UP000035287">
    <property type="component" value="Chromosome"/>
</dbReference>
<dbReference type="CDD" id="cd18575">
    <property type="entry name" value="ABC_6TM_bac_exporter_ABCB8_10_like"/>
    <property type="match status" value="1"/>
</dbReference>
<dbReference type="InterPro" id="IPR003593">
    <property type="entry name" value="AAA+_ATPase"/>
</dbReference>
<dbReference type="OrthoDB" id="5288711at2"/>
<evidence type="ECO:0000313" key="8">
    <source>
        <dbReference type="EMBL" id="AKM11278.1"/>
    </source>
</evidence>
<dbReference type="SUPFAM" id="SSF90123">
    <property type="entry name" value="ABC transporter transmembrane region"/>
    <property type="match status" value="1"/>
</dbReference>
<dbReference type="GO" id="GO:0090374">
    <property type="term" value="P:oligopeptide export from mitochondrion"/>
    <property type="evidence" value="ECO:0007669"/>
    <property type="project" value="TreeGrafter"/>
</dbReference>
<dbReference type="GO" id="GO:0015421">
    <property type="term" value="F:ABC-type oligopeptide transporter activity"/>
    <property type="evidence" value="ECO:0007669"/>
    <property type="project" value="TreeGrafter"/>
</dbReference>
<dbReference type="GO" id="GO:0005886">
    <property type="term" value="C:plasma membrane"/>
    <property type="evidence" value="ECO:0007669"/>
    <property type="project" value="UniProtKB-SubCell"/>
</dbReference>
<keyword evidence="6" id="KW-0472">Membrane</keyword>
<dbReference type="InterPro" id="IPR027417">
    <property type="entry name" value="P-loop_NTPase"/>
</dbReference>
<dbReference type="KEGG" id="cna:AB433_16925"/>
<dbReference type="Pfam" id="PF00664">
    <property type="entry name" value="ABC_membrane"/>
    <property type="match status" value="1"/>
</dbReference>
<dbReference type="FunFam" id="3.40.50.300:FF:000218">
    <property type="entry name" value="Multidrug ABC transporter ATP-binding protein"/>
    <property type="match status" value="1"/>
</dbReference>
<gene>
    <name evidence="8" type="ORF">AB433_16925</name>
</gene>
<dbReference type="STRING" id="1348774.AB433_16925"/>
<dbReference type="Gene3D" id="3.40.50.300">
    <property type="entry name" value="P-loop containing nucleotide triphosphate hydrolases"/>
    <property type="match status" value="1"/>
</dbReference>